<sequence length="156" mass="18438">MILGTSQNRFFWLENIYFYDFEKYFHKWQDILLKEKILPFKAFFSHIILNQMEDTIPSLAAGLNYGELMPAGLMAALSLAQTSSLGMRKNLKNNKSPLKNYFYFRFGKIPYFLQTTFDVKLCKLTKSYIILRQIKSFSSVHQERVWNLDPIKLKLS</sequence>
<dbReference type="AlphaFoldDB" id="A0A3M7Q488"/>
<reference evidence="1 2" key="1">
    <citation type="journal article" date="2018" name="Sci. Rep.">
        <title>Genomic signatures of local adaptation to the degree of environmental predictability in rotifers.</title>
        <authorList>
            <person name="Franch-Gras L."/>
            <person name="Hahn C."/>
            <person name="Garcia-Roger E.M."/>
            <person name="Carmona M.J."/>
            <person name="Serra M."/>
            <person name="Gomez A."/>
        </authorList>
    </citation>
    <scope>NUCLEOTIDE SEQUENCE [LARGE SCALE GENOMIC DNA]</scope>
    <source>
        <strain evidence="1">HYR1</strain>
    </source>
</reference>
<comment type="caution">
    <text evidence="1">The sequence shown here is derived from an EMBL/GenBank/DDBJ whole genome shotgun (WGS) entry which is preliminary data.</text>
</comment>
<proteinExistence type="predicted"/>
<evidence type="ECO:0000313" key="1">
    <source>
        <dbReference type="EMBL" id="RNA06044.1"/>
    </source>
</evidence>
<evidence type="ECO:0000313" key="2">
    <source>
        <dbReference type="Proteomes" id="UP000276133"/>
    </source>
</evidence>
<dbReference type="EMBL" id="REGN01007509">
    <property type="protein sequence ID" value="RNA06044.1"/>
    <property type="molecule type" value="Genomic_DNA"/>
</dbReference>
<name>A0A3M7Q488_BRAPC</name>
<dbReference type="Proteomes" id="UP000276133">
    <property type="component" value="Unassembled WGS sequence"/>
</dbReference>
<organism evidence="1 2">
    <name type="scientific">Brachionus plicatilis</name>
    <name type="common">Marine rotifer</name>
    <name type="synonym">Brachionus muelleri</name>
    <dbReference type="NCBI Taxonomy" id="10195"/>
    <lineage>
        <taxon>Eukaryota</taxon>
        <taxon>Metazoa</taxon>
        <taxon>Spiralia</taxon>
        <taxon>Gnathifera</taxon>
        <taxon>Rotifera</taxon>
        <taxon>Eurotatoria</taxon>
        <taxon>Monogononta</taxon>
        <taxon>Pseudotrocha</taxon>
        <taxon>Ploima</taxon>
        <taxon>Brachionidae</taxon>
        <taxon>Brachionus</taxon>
    </lineage>
</organism>
<protein>
    <submittedName>
        <fullName evidence="1">Uncharacterized protein</fullName>
    </submittedName>
</protein>
<gene>
    <name evidence="1" type="ORF">BpHYR1_050540</name>
</gene>
<accession>A0A3M7Q488</accession>
<keyword evidence="2" id="KW-1185">Reference proteome</keyword>